<keyword evidence="7" id="KW-1185">Reference proteome</keyword>
<dbReference type="InterPro" id="IPR000847">
    <property type="entry name" value="LysR_HTH_N"/>
</dbReference>
<evidence type="ECO:0000313" key="6">
    <source>
        <dbReference type="EMBL" id="MCZ4329569.1"/>
    </source>
</evidence>
<dbReference type="CDD" id="cd05466">
    <property type="entry name" value="PBP2_LTTR_substrate"/>
    <property type="match status" value="1"/>
</dbReference>
<proteinExistence type="inferred from homology"/>
<dbReference type="PANTHER" id="PTHR30126">
    <property type="entry name" value="HTH-TYPE TRANSCRIPTIONAL REGULATOR"/>
    <property type="match status" value="1"/>
</dbReference>
<feature type="domain" description="HTH lysR-type" evidence="5">
    <location>
        <begin position="2"/>
        <end position="59"/>
    </location>
</feature>
<protein>
    <submittedName>
        <fullName evidence="6">LysR family transcriptional regulator</fullName>
    </submittedName>
</protein>
<gene>
    <name evidence="6" type="ORF">O4H32_06340</name>
</gene>
<dbReference type="PANTHER" id="PTHR30126:SF77">
    <property type="entry name" value="TRANSCRIPTIONAL REGULATORY PROTEIN"/>
    <property type="match status" value="1"/>
</dbReference>
<comment type="similarity">
    <text evidence="1">Belongs to the LysR transcriptional regulatory family.</text>
</comment>
<evidence type="ECO:0000256" key="2">
    <source>
        <dbReference type="ARBA" id="ARBA00023015"/>
    </source>
</evidence>
<dbReference type="PROSITE" id="PS50931">
    <property type="entry name" value="HTH_LYSR"/>
    <property type="match status" value="1"/>
</dbReference>
<dbReference type="Pfam" id="PF03466">
    <property type="entry name" value="LysR_substrate"/>
    <property type="match status" value="1"/>
</dbReference>
<keyword evidence="4" id="KW-0804">Transcription</keyword>
<keyword evidence="3" id="KW-0238">DNA-binding</keyword>
<comment type="caution">
    <text evidence="6">The sequence shown here is derived from an EMBL/GenBank/DDBJ whole genome shotgun (WGS) entry which is preliminary data.</text>
</comment>
<evidence type="ECO:0000259" key="5">
    <source>
        <dbReference type="PROSITE" id="PS50931"/>
    </source>
</evidence>
<dbReference type="PRINTS" id="PR00039">
    <property type="entry name" value="HTHLYSR"/>
</dbReference>
<name>A0ABT4M2M0_9BURK</name>
<evidence type="ECO:0000256" key="3">
    <source>
        <dbReference type="ARBA" id="ARBA00023125"/>
    </source>
</evidence>
<organism evidence="6 7">
    <name type="scientific">Castellaniella denitrificans</name>
    <dbReference type="NCBI Taxonomy" id="56119"/>
    <lineage>
        <taxon>Bacteria</taxon>
        <taxon>Pseudomonadati</taxon>
        <taxon>Pseudomonadota</taxon>
        <taxon>Betaproteobacteria</taxon>
        <taxon>Burkholderiales</taxon>
        <taxon>Alcaligenaceae</taxon>
        <taxon>Castellaniella</taxon>
    </lineage>
</organism>
<dbReference type="SUPFAM" id="SSF46785">
    <property type="entry name" value="Winged helix' DNA-binding domain"/>
    <property type="match status" value="1"/>
</dbReference>
<dbReference type="Pfam" id="PF00126">
    <property type="entry name" value="HTH_1"/>
    <property type="match status" value="1"/>
</dbReference>
<accession>A0ABT4M2M0</accession>
<reference evidence="6" key="1">
    <citation type="submission" date="2022-12" db="EMBL/GenBank/DDBJ databases">
        <title>Bacterial isolates from different developmental stages of Nematostella vectensis.</title>
        <authorList>
            <person name="Fraune S."/>
        </authorList>
    </citation>
    <scope>NUCLEOTIDE SEQUENCE</scope>
    <source>
        <strain evidence="6">G21619-S1</strain>
    </source>
</reference>
<dbReference type="RefSeq" id="WP_269357918.1">
    <property type="nucleotide sequence ID" value="NZ_JAPWHE010000003.1"/>
</dbReference>
<evidence type="ECO:0000313" key="7">
    <source>
        <dbReference type="Proteomes" id="UP001068379"/>
    </source>
</evidence>
<keyword evidence="2" id="KW-0805">Transcription regulation</keyword>
<sequence>MMDFKHIEAFVWVAEVESFRIAAEKLHTTQPAISQRIAALESSLSVRLFERSARGIKLTEKGQELLSHARRIIDMRTEMLTAARQASPIRGLFRLGVAETLVHTWLPELLERLHQRHPALVVELQVDTSHVLRSQLLSHQIDLAMLVGTSQDPREHSLHLWDYSLAWIASPSLRLHGRTVKAKELAAYPIITYPPASVPHHAVKRILQDAGIKEPRLYGSASLSTIVHMARHGMGPCVIAPAVIAEELGQGKLCILRTDTTLPDIDFHACWLDTPDSHTALTVARLAQEIAHKAGARDHQG</sequence>
<dbReference type="InterPro" id="IPR036390">
    <property type="entry name" value="WH_DNA-bd_sf"/>
</dbReference>
<evidence type="ECO:0000256" key="4">
    <source>
        <dbReference type="ARBA" id="ARBA00023163"/>
    </source>
</evidence>
<dbReference type="Gene3D" id="3.40.190.10">
    <property type="entry name" value="Periplasmic binding protein-like II"/>
    <property type="match status" value="2"/>
</dbReference>
<dbReference type="InterPro" id="IPR005119">
    <property type="entry name" value="LysR_subst-bd"/>
</dbReference>
<dbReference type="InterPro" id="IPR036388">
    <property type="entry name" value="WH-like_DNA-bd_sf"/>
</dbReference>
<dbReference type="Proteomes" id="UP001068379">
    <property type="component" value="Unassembled WGS sequence"/>
</dbReference>
<dbReference type="SUPFAM" id="SSF53850">
    <property type="entry name" value="Periplasmic binding protein-like II"/>
    <property type="match status" value="1"/>
</dbReference>
<dbReference type="Gene3D" id="1.10.10.10">
    <property type="entry name" value="Winged helix-like DNA-binding domain superfamily/Winged helix DNA-binding domain"/>
    <property type="match status" value="1"/>
</dbReference>
<dbReference type="EMBL" id="JAPWHE010000003">
    <property type="protein sequence ID" value="MCZ4329569.1"/>
    <property type="molecule type" value="Genomic_DNA"/>
</dbReference>
<evidence type="ECO:0000256" key="1">
    <source>
        <dbReference type="ARBA" id="ARBA00009437"/>
    </source>
</evidence>